<evidence type="ECO:0000259" key="5">
    <source>
        <dbReference type="Pfam" id="PF01227"/>
    </source>
</evidence>
<dbReference type="InterPro" id="IPR020602">
    <property type="entry name" value="GTP_CycHdrlase_I_dom"/>
</dbReference>
<dbReference type="GO" id="GO:0008270">
    <property type="term" value="F:zinc ion binding"/>
    <property type="evidence" value="ECO:0007669"/>
    <property type="project" value="TreeGrafter"/>
</dbReference>
<dbReference type="GO" id="GO:0003934">
    <property type="term" value="F:GTP cyclohydrolase I activity"/>
    <property type="evidence" value="ECO:0007669"/>
    <property type="project" value="UniProtKB-EC"/>
</dbReference>
<reference evidence="6" key="1">
    <citation type="submission" date="2024-05" db="EMBL/GenBank/DDBJ databases">
        <authorList>
            <person name="Ferriol-Gonzalez C."/>
            <person name="Concha-Eloko R."/>
            <person name="Bernabeu-Gimeno M."/>
            <person name="Fernandez-Cuenca F."/>
            <person name="Canada-Garcia J.E."/>
            <person name="Garcia-Cobos S."/>
            <person name="Sanjuan R."/>
            <person name="Domingo-Calap P."/>
        </authorList>
    </citation>
    <scope>NUCLEOTIDE SEQUENCE</scope>
</reference>
<dbReference type="InterPro" id="IPR043134">
    <property type="entry name" value="GTP-CH-I_N"/>
</dbReference>
<dbReference type="PANTHER" id="PTHR11109:SF7">
    <property type="entry name" value="GTP CYCLOHYDROLASE 1"/>
    <property type="match status" value="1"/>
</dbReference>
<evidence type="ECO:0000313" key="6">
    <source>
        <dbReference type="EMBL" id="XCG96908.1"/>
    </source>
</evidence>
<dbReference type="NCBIfam" id="NF006826">
    <property type="entry name" value="PRK09347.1-3"/>
    <property type="match status" value="1"/>
</dbReference>
<evidence type="ECO:0000256" key="2">
    <source>
        <dbReference type="ARBA" id="ARBA00005080"/>
    </source>
</evidence>
<name>A0AAU8EHM3_9VIRU</name>
<dbReference type="PANTHER" id="PTHR11109">
    <property type="entry name" value="GTP CYCLOHYDROLASE I"/>
    <property type="match status" value="1"/>
</dbReference>
<dbReference type="EC" id="3.5.4.16" evidence="3"/>
<dbReference type="GO" id="GO:0046654">
    <property type="term" value="P:tetrahydrofolate biosynthetic process"/>
    <property type="evidence" value="ECO:0007669"/>
    <property type="project" value="InterPro"/>
</dbReference>
<accession>A0AAU8EHM3</accession>
<dbReference type="GO" id="GO:0006729">
    <property type="term" value="P:tetrahydrobiopterin biosynthetic process"/>
    <property type="evidence" value="ECO:0007669"/>
    <property type="project" value="TreeGrafter"/>
</dbReference>
<comment type="pathway">
    <text evidence="2">Cofactor biosynthesis; 7,8-dihydroneopterin triphosphate biosynthesis; 7,8-dihydroneopterin triphosphate from GTP: step 1/1.</text>
</comment>
<proteinExistence type="inferred from homology"/>
<dbReference type="GO" id="GO:0005525">
    <property type="term" value="F:GTP binding"/>
    <property type="evidence" value="ECO:0007669"/>
    <property type="project" value="TreeGrafter"/>
</dbReference>
<sequence>MMERTQLELCRVQIADRMGEILGIIESGDSDAPLRPGLLETPTRVAKAFEHWFGGYAVDIPGLFKVFEDGAEGADQMVAVVRIPFYSKCEHHMADIFGHATVAYIPSGRIVGLSKLNRVVDAFARRLQVQERLTNNIADAIQEHLEPIGVGVYITARHMCMESRGVCQHGHHTVTTALRGAIKDEPQTRAEFLALCHKA</sequence>
<evidence type="ECO:0000256" key="1">
    <source>
        <dbReference type="ARBA" id="ARBA00001052"/>
    </source>
</evidence>
<protein>
    <recommendedName>
        <fullName evidence="3">GTP cyclohydrolase I</fullName>
        <ecNumber evidence="3">3.5.4.16</ecNumber>
    </recommendedName>
</protein>
<gene>
    <name evidence="6" type="ORF">vBKpn2P2_60</name>
</gene>
<dbReference type="InterPro" id="IPR043133">
    <property type="entry name" value="GTP-CH-I_C/QueF"/>
</dbReference>
<dbReference type="Gene3D" id="1.10.286.10">
    <property type="match status" value="1"/>
</dbReference>
<evidence type="ECO:0000256" key="4">
    <source>
        <dbReference type="ARBA" id="ARBA00022801"/>
    </source>
</evidence>
<dbReference type="EMBL" id="PP848851">
    <property type="protein sequence ID" value="XCG96908.1"/>
    <property type="molecule type" value="Genomic_DNA"/>
</dbReference>
<dbReference type="HAMAP" id="MF_00223">
    <property type="entry name" value="FolE"/>
    <property type="match status" value="1"/>
</dbReference>
<dbReference type="Pfam" id="PF01227">
    <property type="entry name" value="GTP_cyclohydroI"/>
    <property type="match status" value="1"/>
</dbReference>
<organism evidence="6">
    <name type="scientific">Klebsiella phage vB_Kpn2-P2</name>
    <dbReference type="NCBI Taxonomy" id="3230849"/>
    <lineage>
        <taxon>Viruses</taxon>
    </lineage>
</organism>
<dbReference type="Gene3D" id="3.30.1130.10">
    <property type="match status" value="1"/>
</dbReference>
<dbReference type="NCBIfam" id="TIGR00063">
    <property type="entry name" value="folE"/>
    <property type="match status" value="1"/>
</dbReference>
<dbReference type="InterPro" id="IPR018234">
    <property type="entry name" value="GTP_CycHdrlase_I_CS"/>
</dbReference>
<dbReference type="PROSITE" id="PS00860">
    <property type="entry name" value="GTP_CYCLOHYDROL_1_2"/>
    <property type="match status" value="1"/>
</dbReference>
<feature type="domain" description="GTP cyclohydrolase I" evidence="5">
    <location>
        <begin position="31"/>
        <end position="196"/>
    </location>
</feature>
<evidence type="ECO:0000256" key="3">
    <source>
        <dbReference type="ARBA" id="ARBA00012715"/>
    </source>
</evidence>
<dbReference type="FunFam" id="3.30.1130.10:FF:000001">
    <property type="entry name" value="GTP cyclohydrolase 1"/>
    <property type="match status" value="1"/>
</dbReference>
<dbReference type="NCBIfam" id="NF006825">
    <property type="entry name" value="PRK09347.1-2"/>
    <property type="match status" value="1"/>
</dbReference>
<comment type="catalytic activity">
    <reaction evidence="1">
        <text>GTP + H2O = 7,8-dihydroneopterin 3'-triphosphate + formate + H(+)</text>
        <dbReference type="Rhea" id="RHEA:17473"/>
        <dbReference type="ChEBI" id="CHEBI:15377"/>
        <dbReference type="ChEBI" id="CHEBI:15378"/>
        <dbReference type="ChEBI" id="CHEBI:15740"/>
        <dbReference type="ChEBI" id="CHEBI:37565"/>
        <dbReference type="ChEBI" id="CHEBI:58462"/>
        <dbReference type="EC" id="3.5.4.16"/>
    </reaction>
</comment>
<dbReference type="InterPro" id="IPR001474">
    <property type="entry name" value="GTP_CycHdrlase_I"/>
</dbReference>
<dbReference type="SUPFAM" id="SSF55620">
    <property type="entry name" value="Tetrahydrobiopterin biosynthesis enzymes-like"/>
    <property type="match status" value="1"/>
</dbReference>
<keyword evidence="4" id="KW-0378">Hydrolase</keyword>